<dbReference type="STRING" id="363331.RM51_12380"/>
<name>A0A0B4DDD2_9FLAO</name>
<evidence type="ECO:0000313" key="1">
    <source>
        <dbReference type="EMBL" id="KIC62330.1"/>
    </source>
</evidence>
<keyword evidence="2" id="KW-1185">Reference proteome</keyword>
<reference evidence="1 2" key="1">
    <citation type="submission" date="2014-12" db="EMBL/GenBank/DDBJ databases">
        <title>Genome sequencing of Chryseobacterium taiwanense TPW19.</title>
        <authorList>
            <person name="Tan P.W."/>
            <person name="Chan K.-G."/>
        </authorList>
    </citation>
    <scope>NUCLEOTIDE SEQUENCE [LARGE SCALE GENOMIC DNA]</scope>
    <source>
        <strain evidence="1 2">TPW19</strain>
    </source>
</reference>
<proteinExistence type="predicted"/>
<gene>
    <name evidence="1" type="ORF">RM51_12380</name>
</gene>
<protein>
    <submittedName>
        <fullName evidence="1">3-oxoacyl-ACP synthase</fullName>
    </submittedName>
</protein>
<dbReference type="Proteomes" id="UP000031167">
    <property type="component" value="Unassembled WGS sequence"/>
</dbReference>
<organism evidence="1 2">
    <name type="scientific">Chryseobacterium taiwanense</name>
    <dbReference type="NCBI Taxonomy" id="363331"/>
    <lineage>
        <taxon>Bacteria</taxon>
        <taxon>Pseudomonadati</taxon>
        <taxon>Bacteroidota</taxon>
        <taxon>Flavobacteriia</taxon>
        <taxon>Flavobacteriales</taxon>
        <taxon>Weeksellaceae</taxon>
        <taxon>Chryseobacterium group</taxon>
        <taxon>Chryseobacterium</taxon>
    </lineage>
</organism>
<evidence type="ECO:0000313" key="2">
    <source>
        <dbReference type="Proteomes" id="UP000031167"/>
    </source>
</evidence>
<accession>A0A0B4DDD2</accession>
<comment type="caution">
    <text evidence="1">The sequence shown here is derived from an EMBL/GenBank/DDBJ whole genome shotgun (WGS) entry which is preliminary data.</text>
</comment>
<sequence length="182" mass="21154">MKTMKKTDICTIEHSKIVLNNEVIFETQTENFSDFAKEAYKTLELNYPKFHKMDSLSKLAFLASEMILKDEDHSRTALVFANRSSSLDTDFKYQESINSQENYFPSPAVFVYTLPNICVGEISIKHKMQTENAFFVLDEFDENFLNDYSEHILQSGKADKVLCGWVELYQESYNAFVYLLTL</sequence>
<dbReference type="AlphaFoldDB" id="A0A0B4DDD2"/>
<dbReference type="EMBL" id="JWTA01000010">
    <property type="protein sequence ID" value="KIC62330.1"/>
    <property type="molecule type" value="Genomic_DNA"/>
</dbReference>